<feature type="region of interest" description="Disordered" evidence="2">
    <location>
        <begin position="1185"/>
        <end position="1215"/>
    </location>
</feature>
<dbReference type="SMART" id="SM00721">
    <property type="entry name" value="BAR"/>
    <property type="match status" value="1"/>
</dbReference>
<accession>A0A1X7RZ24</accession>
<dbReference type="Gene3D" id="1.20.1270.60">
    <property type="entry name" value="Arfaptin homology (AH) domain/BAR domain"/>
    <property type="match status" value="1"/>
</dbReference>
<feature type="region of interest" description="Disordered" evidence="2">
    <location>
        <begin position="1"/>
        <end position="48"/>
    </location>
</feature>
<dbReference type="GO" id="GO:0032955">
    <property type="term" value="P:regulation of division septum assembly"/>
    <property type="evidence" value="ECO:0007669"/>
    <property type="project" value="TreeGrafter"/>
</dbReference>
<keyword evidence="1" id="KW-0344">Guanine-nucleotide releasing factor</keyword>
<evidence type="ECO:0000259" key="3">
    <source>
        <dbReference type="PROSITE" id="PS50010"/>
    </source>
</evidence>
<feature type="compositionally biased region" description="Polar residues" evidence="2">
    <location>
        <begin position="1185"/>
        <end position="1205"/>
    </location>
</feature>
<dbReference type="Pfam" id="PF03114">
    <property type="entry name" value="BAR"/>
    <property type="match status" value="1"/>
</dbReference>
<sequence>MTTSLPPSSADTPATIADPHESYKSPTTFASPTAAELDGPPTSNGDVAVASDTLLPMLNYTTRPPIHLKPRSVSGPADGRNQMSSVRSNPAQIHPVQLPSRGLVKDIANRFDRATTRNDTPLTVTTNRLRQTRGVASQRSPVSVSSGESRPSTAKLQKRRPTQNKTPRKSPATTSFGSMASQSSASTVHTTRSQPDAARSPRRSKSPQKPTQFTTPRPLFGEITADGMWNGNFDLGNYGPLPSFAKAPRRGSEGSLMKPHTRSRSHQDIPISLLRPPMQQTLAHKRSRSEMTQPHTMPSMPNLSPYNDLNSSYPLRTPPDSPRHASKISRIPVRNGRHTPDSNSASASSRPASASSNVTPRSRLNKSPVRRSPAKGKENSTTPRKRYDPHYMSAAQTANQTLSAKIVAPAAKLSPPLRSSRPRQPVSAATTSASRARAAERYHNPNPRPSRPSASEVWLGKPYDPQAERSKRKIPELDKINFEERRARIQRAISKSLKSTASQELAETTRNESRSTSWSSRAASRNASRNASREPPAKSEEVSTSEPPAANHGQSQAERELLVRVAASSAENGQTSGLTLTTKGLAGGHTSGPPTGQTGMTWFEESPVLPPAEALPSSAGAADTPTLLTPATYRAPPKLRSDPLPSGDQAFPGLPTPSLLDNVLRMREQSPSTRSGEGTEFADDSPSVLDSLDASQDGRWMIGNGSEANQGSIEIMLESDPSFSGSEPWSHDAGYQEHPQAIQDPLHIDDDSQRSFEAQGAHPLLDNTDATPRKRPARNDTPKPTIVSTDGTHDAAPSDARISQVLEHYQSTGTLTQDMLEEMQHYMVDLHRLSANGGSDAGMIQSLLSSVVNSQPSTANEKGFLSADAYEMPINTPDTPALDGGFGHVIVYGSDSADAGEEDDFDAKIRKADEEWERQQRDEEDPFVATPDDEQAPTPPPKDFGYTPRSSVGPGTPLPDLANSAPGLRISTFGQLDMAAIQAAGDRVSMSTSGKPSPQMGLEAAEEAPVPPPKGRPPIPDRVTSAPAISERCSSELSPYAKSQWGPSGSSRPSIDSQLVPLTLPGSHSINSFTDSTRQTSFDTAAESQVKVTSTPSNGPEHKRLLRRRHIIKELLDTENSYHQDLKIIEDIYKATCTTELVAAEDKKTLFGNCDEVERFALFFYDEMRKAATQVYTPAKQNRWTNKRGSFSTTQSEANTQNSITEAPDDEKDRTSTIGRTFLENLPKMEQVYGAYLRNHDAANQRLSAIQATATVKCWLDECHANASDITAAWDLDSLLVKPTQRVAKYPMLLQQLLETTPADHPDHADLKTAAKDSISMLTRINDAKKRADLVEQIINGRRGKDQDIRSGLAKAFGRRTEKLKERVGMAEAFQDPEFDELAHKFGGHYIRLQICMRDVQDYVSRTEKAVELINNYAGALELFTDVAPSTLPEIESKWRRYGQVIRELTQISAAEHKASVQRRVLDPMLACIKLHQGPQNAISKRKKRIVDYAKCKSDERRGIKPDKKTIELSDLYVALNDQLKIELPRLYSLTAQLVQKCLHCFLDEQLVWQDTWQRKLKPLLEAADVPSSIQQIEPAFSPDYAEVKKRCAALSICNGALVQEAANLLSPQTTLVDPASESSSRHRPSTSDRTLSATSETFRANSRRQSGGRRHSGVYLPVVPARSFDSQTLEARMRSSSSASQSQRPAYHPGSTSSSNRPWSHSTSSARRPSTANPQNSPEQSSFFSSLTQDQSPRSTSDRPTSDAAYFTPQPGGGLPETARFSGLFHSALPPDVSATSTNETSTQTPAQPDELKVMFVCASLFEFSIEQTRREGGYPYLQYVQGEVFDVVGQKGELWLARNQDDVNSTLGWIWEQHFIIVGQEE</sequence>
<proteinExistence type="predicted"/>
<feature type="domain" description="DH" evidence="3">
    <location>
        <begin position="1107"/>
        <end position="1328"/>
    </location>
</feature>
<feature type="compositionally biased region" description="Polar residues" evidence="2">
    <location>
        <begin position="496"/>
        <end position="505"/>
    </location>
</feature>
<feature type="compositionally biased region" description="Polar residues" evidence="2">
    <location>
        <begin position="81"/>
        <end position="91"/>
    </location>
</feature>
<feature type="region of interest" description="Disordered" evidence="2">
    <location>
        <begin position="1032"/>
        <end position="1061"/>
    </location>
</feature>
<dbReference type="CDD" id="cd00160">
    <property type="entry name" value="RhoGEF"/>
    <property type="match status" value="1"/>
</dbReference>
<name>A0A1X7RZ24_ZYMT9</name>
<dbReference type="GO" id="GO:0031991">
    <property type="term" value="P:regulation of actomyosin contractile ring contraction"/>
    <property type="evidence" value="ECO:0007669"/>
    <property type="project" value="TreeGrafter"/>
</dbReference>
<dbReference type="Proteomes" id="UP000215127">
    <property type="component" value="Chromosome 7"/>
</dbReference>
<feature type="compositionally biased region" description="Polar residues" evidence="2">
    <location>
        <begin position="1635"/>
        <end position="1645"/>
    </location>
</feature>
<dbReference type="InterPro" id="IPR000219">
    <property type="entry name" value="DH_dom"/>
</dbReference>
<gene>
    <name evidence="4" type="ORF">ZT3D7_G7782</name>
</gene>
<dbReference type="SUPFAM" id="SSF48065">
    <property type="entry name" value="DBL homology domain (DH-domain)"/>
    <property type="match status" value="1"/>
</dbReference>
<feature type="compositionally biased region" description="Acidic residues" evidence="2">
    <location>
        <begin position="922"/>
        <end position="935"/>
    </location>
</feature>
<feature type="compositionally biased region" description="Basic residues" evidence="2">
    <location>
        <begin position="156"/>
        <end position="168"/>
    </location>
</feature>
<feature type="region of interest" description="Disordered" evidence="2">
    <location>
        <begin position="914"/>
        <end position="962"/>
    </location>
</feature>
<dbReference type="GO" id="GO:0005737">
    <property type="term" value="C:cytoplasm"/>
    <property type="evidence" value="ECO:0007669"/>
    <property type="project" value="InterPro"/>
</dbReference>
<dbReference type="PROSITE" id="PS50010">
    <property type="entry name" value="DH_2"/>
    <property type="match status" value="1"/>
</dbReference>
<dbReference type="InterPro" id="IPR035899">
    <property type="entry name" value="DBL_dom_sf"/>
</dbReference>
<feature type="compositionally biased region" description="Polar residues" evidence="2">
    <location>
        <begin position="1045"/>
        <end position="1057"/>
    </location>
</feature>
<dbReference type="InterPro" id="IPR004148">
    <property type="entry name" value="BAR_dom"/>
</dbReference>
<feature type="region of interest" description="Disordered" evidence="2">
    <location>
        <begin position="759"/>
        <end position="796"/>
    </location>
</feature>
<dbReference type="GO" id="GO:0005085">
    <property type="term" value="F:guanyl-nucleotide exchange factor activity"/>
    <property type="evidence" value="ECO:0007669"/>
    <property type="project" value="UniProtKB-KW"/>
</dbReference>
<evidence type="ECO:0000256" key="2">
    <source>
        <dbReference type="SAM" id="MobiDB-lite"/>
    </source>
</evidence>
<feature type="compositionally biased region" description="Basic and acidic residues" evidence="2">
    <location>
        <begin position="466"/>
        <end position="476"/>
    </location>
</feature>
<feature type="compositionally biased region" description="Low complexity" evidence="2">
    <location>
        <begin position="619"/>
        <end position="632"/>
    </location>
</feature>
<feature type="region of interest" description="Disordered" evidence="2">
    <location>
        <begin position="111"/>
        <end position="222"/>
    </location>
</feature>
<dbReference type="CDD" id="cd07589">
    <property type="entry name" value="BAR_DNMBP"/>
    <property type="match status" value="1"/>
</dbReference>
<reference evidence="4 5" key="1">
    <citation type="submission" date="2016-06" db="EMBL/GenBank/DDBJ databases">
        <authorList>
            <person name="Kjaerup R.B."/>
            <person name="Dalgaard T.S."/>
            <person name="Juul-Madsen H.R."/>
        </authorList>
    </citation>
    <scope>NUCLEOTIDE SEQUENCE [LARGE SCALE GENOMIC DNA]</scope>
</reference>
<dbReference type="InterPro" id="IPR027267">
    <property type="entry name" value="AH/BAR_dom_sf"/>
</dbReference>
<feature type="compositionally biased region" description="Polar residues" evidence="2">
    <location>
        <begin position="1"/>
        <end position="12"/>
    </location>
</feature>
<feature type="compositionally biased region" description="Polar residues" evidence="2">
    <location>
        <begin position="290"/>
        <end position="314"/>
    </location>
</feature>
<evidence type="ECO:0000313" key="5">
    <source>
        <dbReference type="Proteomes" id="UP000215127"/>
    </source>
</evidence>
<feature type="compositionally biased region" description="Low complexity" evidence="2">
    <location>
        <begin position="1679"/>
        <end position="1689"/>
    </location>
</feature>
<feature type="region of interest" description="Disordered" evidence="2">
    <location>
        <begin position="413"/>
        <end position="476"/>
    </location>
</feature>
<feature type="compositionally biased region" description="Pro residues" evidence="2">
    <location>
        <begin position="1009"/>
        <end position="1019"/>
    </location>
</feature>
<evidence type="ECO:0000313" key="4">
    <source>
        <dbReference type="EMBL" id="SMQ52629.1"/>
    </source>
</evidence>
<organism evidence="4 5">
    <name type="scientific">Zymoseptoria tritici (strain ST99CH_3D7)</name>
    <dbReference type="NCBI Taxonomy" id="1276538"/>
    <lineage>
        <taxon>Eukaryota</taxon>
        <taxon>Fungi</taxon>
        <taxon>Dikarya</taxon>
        <taxon>Ascomycota</taxon>
        <taxon>Pezizomycotina</taxon>
        <taxon>Dothideomycetes</taxon>
        <taxon>Dothideomycetidae</taxon>
        <taxon>Mycosphaerellales</taxon>
        <taxon>Mycosphaerellaceae</taxon>
        <taxon>Zymoseptoria</taxon>
    </lineage>
</organism>
<dbReference type="PANTHER" id="PTHR22834:SF20">
    <property type="entry name" value="SH3 DOMAIN-CONTAINING PROTEIN"/>
    <property type="match status" value="1"/>
</dbReference>
<keyword evidence="5" id="KW-1185">Reference proteome</keyword>
<feature type="compositionally biased region" description="Low complexity" evidence="2">
    <location>
        <begin position="173"/>
        <end position="187"/>
    </location>
</feature>
<feature type="compositionally biased region" description="Polar residues" evidence="2">
    <location>
        <begin position="117"/>
        <end position="155"/>
    </location>
</feature>
<feature type="compositionally biased region" description="Low complexity" evidence="2">
    <location>
        <begin position="573"/>
        <end position="584"/>
    </location>
</feature>
<feature type="region of interest" description="Disordered" evidence="2">
    <location>
        <begin position="494"/>
        <end position="692"/>
    </location>
</feature>
<feature type="region of interest" description="Disordered" evidence="2">
    <location>
        <begin position="988"/>
        <end position="1019"/>
    </location>
</feature>
<dbReference type="EMBL" id="LT853698">
    <property type="protein sequence ID" value="SMQ52629.1"/>
    <property type="molecule type" value="Genomic_DNA"/>
</dbReference>
<dbReference type="FunFam" id="1.20.900.10:FF:000053">
    <property type="entry name" value="Rho guanyl nucleotide exchange factor, putative"/>
    <property type="match status" value="1"/>
</dbReference>
<dbReference type="SMART" id="SM00325">
    <property type="entry name" value="RhoGEF"/>
    <property type="match status" value="1"/>
</dbReference>
<dbReference type="SUPFAM" id="SSF103657">
    <property type="entry name" value="BAR/IMD domain-like"/>
    <property type="match status" value="1"/>
</dbReference>
<feature type="compositionally biased region" description="Polar residues" evidence="2">
    <location>
        <begin position="1695"/>
        <end position="1740"/>
    </location>
</feature>
<feature type="region of interest" description="Disordered" evidence="2">
    <location>
        <begin position="244"/>
        <end position="389"/>
    </location>
</feature>
<dbReference type="InterPro" id="IPR051492">
    <property type="entry name" value="Dynamin-Rho_GEF"/>
</dbReference>
<protein>
    <recommendedName>
        <fullName evidence="3">DH domain-containing protein</fullName>
    </recommendedName>
</protein>
<dbReference type="PANTHER" id="PTHR22834">
    <property type="entry name" value="NUCLEAR FUSION PROTEIN FUS2"/>
    <property type="match status" value="1"/>
</dbReference>
<evidence type="ECO:0000256" key="1">
    <source>
        <dbReference type="ARBA" id="ARBA00022658"/>
    </source>
</evidence>
<feature type="compositionally biased region" description="Low complexity" evidence="2">
    <location>
        <begin position="514"/>
        <end position="530"/>
    </location>
</feature>
<dbReference type="STRING" id="1276538.A0A1X7RZ24"/>
<dbReference type="Pfam" id="PF00621">
    <property type="entry name" value="RhoGEF"/>
    <property type="match status" value="1"/>
</dbReference>
<feature type="compositionally biased region" description="Polar residues" evidence="2">
    <location>
        <begin position="1779"/>
        <end position="1792"/>
    </location>
</feature>
<feature type="compositionally biased region" description="Basic and acidic residues" evidence="2">
    <location>
        <begin position="531"/>
        <end position="541"/>
    </location>
</feature>
<feature type="compositionally biased region" description="Low complexity" evidence="2">
    <location>
        <begin position="413"/>
        <end position="436"/>
    </location>
</feature>
<feature type="region of interest" description="Disordered" evidence="2">
    <location>
        <begin position="1614"/>
        <end position="1793"/>
    </location>
</feature>
<feature type="compositionally biased region" description="Polar residues" evidence="2">
    <location>
        <begin position="542"/>
        <end position="556"/>
    </location>
</feature>
<feature type="compositionally biased region" description="Low complexity" evidence="2">
    <location>
        <begin position="342"/>
        <end position="356"/>
    </location>
</feature>
<feature type="region of interest" description="Disordered" evidence="2">
    <location>
        <begin position="61"/>
        <end position="95"/>
    </location>
</feature>
<dbReference type="Gene3D" id="1.20.900.10">
    <property type="entry name" value="Dbl homology (DH) domain"/>
    <property type="match status" value="1"/>
</dbReference>